<reference evidence="4" key="1">
    <citation type="journal article" date="2020" name="Stud. Mycol.">
        <title>101 Dothideomycetes genomes: A test case for predicting lifestyles and emergence of pathogens.</title>
        <authorList>
            <person name="Haridas S."/>
            <person name="Albert R."/>
            <person name="Binder M."/>
            <person name="Bloem J."/>
            <person name="LaButti K."/>
            <person name="Salamov A."/>
            <person name="Andreopoulos B."/>
            <person name="Baker S."/>
            <person name="Barry K."/>
            <person name="Bills G."/>
            <person name="Bluhm B."/>
            <person name="Cannon C."/>
            <person name="Castanera R."/>
            <person name="Culley D."/>
            <person name="Daum C."/>
            <person name="Ezra D."/>
            <person name="Gonzalez J."/>
            <person name="Henrissat B."/>
            <person name="Kuo A."/>
            <person name="Liang C."/>
            <person name="Lipzen A."/>
            <person name="Lutzoni F."/>
            <person name="Magnuson J."/>
            <person name="Mondo S."/>
            <person name="Nolan M."/>
            <person name="Ohm R."/>
            <person name="Pangilinan J."/>
            <person name="Park H.-J."/>
            <person name="Ramirez L."/>
            <person name="Alfaro M."/>
            <person name="Sun H."/>
            <person name="Tritt A."/>
            <person name="Yoshinaga Y."/>
            <person name="Zwiers L.-H."/>
            <person name="Turgeon B."/>
            <person name="Goodwin S."/>
            <person name="Spatafora J."/>
            <person name="Crous P."/>
            <person name="Grigoriev I."/>
        </authorList>
    </citation>
    <scope>NUCLEOTIDE SEQUENCE [LARGE SCALE GENOMIC DNA]</scope>
    <source>
        <strain evidence="4">CBS 304.66</strain>
    </source>
</reference>
<dbReference type="PANTHER" id="PTHR43401">
    <property type="entry name" value="L-THREONINE 3-DEHYDROGENASE"/>
    <property type="match status" value="1"/>
</dbReference>
<dbReference type="EMBL" id="ML986618">
    <property type="protein sequence ID" value="KAF2264239.1"/>
    <property type="molecule type" value="Genomic_DNA"/>
</dbReference>
<evidence type="ECO:0000313" key="4">
    <source>
        <dbReference type="Proteomes" id="UP000800093"/>
    </source>
</evidence>
<dbReference type="InterPro" id="IPR036291">
    <property type="entry name" value="NAD(P)-bd_dom_sf"/>
</dbReference>
<dbReference type="GO" id="GO:0016491">
    <property type="term" value="F:oxidoreductase activity"/>
    <property type="evidence" value="ECO:0007669"/>
    <property type="project" value="UniProtKB-KW"/>
</dbReference>
<comment type="caution">
    <text evidence="3">The sequence shown here is derived from an EMBL/GenBank/DDBJ whole genome shotgun (WGS) entry which is preliminary data.</text>
</comment>
<dbReference type="SUPFAM" id="SSF50129">
    <property type="entry name" value="GroES-like"/>
    <property type="match status" value="1"/>
</dbReference>
<dbReference type="OrthoDB" id="5407715at2759"/>
<feature type="domain" description="Alcohol dehydrogenase-like C-terminal" evidence="2">
    <location>
        <begin position="168"/>
        <end position="300"/>
    </location>
</feature>
<accession>A0A9P4N649</accession>
<dbReference type="InterPro" id="IPR050129">
    <property type="entry name" value="Zn_alcohol_dh"/>
</dbReference>
<dbReference type="InterPro" id="IPR011032">
    <property type="entry name" value="GroES-like_sf"/>
</dbReference>
<dbReference type="Gene3D" id="3.90.180.10">
    <property type="entry name" value="Medium-chain alcohol dehydrogenases, catalytic domain"/>
    <property type="match status" value="2"/>
</dbReference>
<gene>
    <name evidence="3" type="ORF">CC78DRAFT_560491</name>
</gene>
<evidence type="ECO:0000259" key="2">
    <source>
        <dbReference type="Pfam" id="PF00107"/>
    </source>
</evidence>
<protein>
    <submittedName>
        <fullName evidence="3">NAD(P)-binding protein</fullName>
    </submittedName>
</protein>
<proteinExistence type="predicted"/>
<keyword evidence="1" id="KW-0560">Oxidoreductase</keyword>
<dbReference type="PANTHER" id="PTHR43401:SF2">
    <property type="entry name" value="L-THREONINE 3-DEHYDROGENASE"/>
    <property type="match status" value="1"/>
</dbReference>
<sequence>MEAYSLPATQGALVQTVYAGPLEVKNVSVPQPTPGSVVVKILAAPVLSYAKEVYDGTRKYPYPTPITPGSSRDDESCIFLMGLSEGFSPGSKKLMGENWRDGTWAQYCRAPLENVYVLNENKLLKELKYSIADLATLGRFLVVYGGLRDINLQAGETVVVAPATGAFGGGAVQVALAMGATVVAMGRDETKLSALARNFEKGRVKTVAITGDVKKDANKLQEVSNGAIDAVFDISPDMAAKSSHFKSCIYAIRHSGRISLMGGVREDVPIPYFEVMRKNLTLKGKWMYGRKEILTMIKLVEVGGLKIGEPAGVKTRADYEFTDWEKAFDIAKSTGGWDSAVIFRPTKI</sequence>
<keyword evidence="4" id="KW-1185">Reference proteome</keyword>
<dbReference type="InterPro" id="IPR013149">
    <property type="entry name" value="ADH-like_C"/>
</dbReference>
<evidence type="ECO:0000256" key="1">
    <source>
        <dbReference type="ARBA" id="ARBA00023002"/>
    </source>
</evidence>
<dbReference type="Gene3D" id="3.40.50.720">
    <property type="entry name" value="NAD(P)-binding Rossmann-like Domain"/>
    <property type="match status" value="1"/>
</dbReference>
<dbReference type="Pfam" id="PF00107">
    <property type="entry name" value="ADH_zinc_N"/>
    <property type="match status" value="1"/>
</dbReference>
<organism evidence="3 4">
    <name type="scientific">Lojkania enalia</name>
    <dbReference type="NCBI Taxonomy" id="147567"/>
    <lineage>
        <taxon>Eukaryota</taxon>
        <taxon>Fungi</taxon>
        <taxon>Dikarya</taxon>
        <taxon>Ascomycota</taxon>
        <taxon>Pezizomycotina</taxon>
        <taxon>Dothideomycetes</taxon>
        <taxon>Pleosporomycetidae</taxon>
        <taxon>Pleosporales</taxon>
        <taxon>Pleosporales incertae sedis</taxon>
        <taxon>Lojkania</taxon>
    </lineage>
</organism>
<dbReference type="SUPFAM" id="SSF51735">
    <property type="entry name" value="NAD(P)-binding Rossmann-fold domains"/>
    <property type="match status" value="1"/>
</dbReference>
<dbReference type="AlphaFoldDB" id="A0A9P4N649"/>
<dbReference type="Proteomes" id="UP000800093">
    <property type="component" value="Unassembled WGS sequence"/>
</dbReference>
<name>A0A9P4N649_9PLEO</name>
<evidence type="ECO:0000313" key="3">
    <source>
        <dbReference type="EMBL" id="KAF2264239.1"/>
    </source>
</evidence>
<dbReference type="CDD" id="cd05188">
    <property type="entry name" value="MDR"/>
    <property type="match status" value="1"/>
</dbReference>